<dbReference type="RefSeq" id="WP_244804829.1">
    <property type="nucleotide sequence ID" value="NZ_JALIEA010000016.1"/>
</dbReference>
<evidence type="ECO:0000256" key="1">
    <source>
        <dbReference type="ARBA" id="ARBA00004684"/>
    </source>
</evidence>
<dbReference type="Gene3D" id="1.10.600.10">
    <property type="entry name" value="Farnesyl Diphosphate Synthase"/>
    <property type="match status" value="1"/>
</dbReference>
<proteinExistence type="predicted"/>
<dbReference type="InterPro" id="IPR044843">
    <property type="entry name" value="Trans_IPPS_bact-type"/>
</dbReference>
<comment type="pathway">
    <text evidence="1">Carotenoid biosynthesis; phytoene biosynthesis.</text>
</comment>
<dbReference type="SUPFAM" id="SSF48576">
    <property type="entry name" value="Terpenoid synthases"/>
    <property type="match status" value="1"/>
</dbReference>
<dbReference type="GO" id="GO:0008299">
    <property type="term" value="P:isoprenoid biosynthetic process"/>
    <property type="evidence" value="ECO:0007669"/>
    <property type="project" value="UniProtKB-ARBA"/>
</dbReference>
<protein>
    <submittedName>
        <fullName evidence="3">Squalene/phytoene synthase family protein</fullName>
    </submittedName>
</protein>
<dbReference type="SFLD" id="SFLDS00005">
    <property type="entry name" value="Isoprenoid_Synthase_Type_I"/>
    <property type="match status" value="1"/>
</dbReference>
<dbReference type="AlphaFoldDB" id="A0A9X1WHG1"/>
<dbReference type="PANTHER" id="PTHR31480">
    <property type="entry name" value="BIFUNCTIONAL LYCOPENE CYCLASE/PHYTOENE SYNTHASE"/>
    <property type="match status" value="1"/>
</dbReference>
<evidence type="ECO:0000313" key="4">
    <source>
        <dbReference type="Proteomes" id="UP001139207"/>
    </source>
</evidence>
<evidence type="ECO:0000256" key="2">
    <source>
        <dbReference type="ARBA" id="ARBA00022679"/>
    </source>
</evidence>
<name>A0A9X1WHG1_9CORY</name>
<dbReference type="SFLD" id="SFLDG01212">
    <property type="entry name" value="Phytoene_synthase_like"/>
    <property type="match status" value="1"/>
</dbReference>
<sequence>MNTRTPRRSTAAAGMYAALAERVSATVIGRYSTSFSLATRLLPDGVRQDVRNLYAVVRIADEIVDGAASGCDDPRGVLDAYEAQVLAAPETGFHTDLVLHAWGQTAARCRIDPGHMADFFSSMRSDIVRDVHDRESMARYIHGSAEVIGLMCLDIFLAHSAPVPEGHRVWLEEGAAALGAAFQKVNFLRDLGDDEDVLGRSYLPELQEGPLTVAVRDRVLDDVDAGIAAGRQRIPSLPGGCRAGVAAAAALYEELSARLRRTPPEEIRYTRVRVPAAVKAALTARETARETARGFSRGFSGGCSGGFTGSRR</sequence>
<evidence type="ECO:0000313" key="3">
    <source>
        <dbReference type="EMBL" id="MCJ7859104.1"/>
    </source>
</evidence>
<dbReference type="SFLD" id="SFLDG01018">
    <property type="entry name" value="Squalene/Phytoene_Synthase_Lik"/>
    <property type="match status" value="1"/>
</dbReference>
<dbReference type="InterPro" id="IPR019845">
    <property type="entry name" value="Squalene/phytoene_synthase_CS"/>
</dbReference>
<keyword evidence="2" id="KW-0808">Transferase</keyword>
<comment type="caution">
    <text evidence="3">The sequence shown here is derived from an EMBL/GenBank/DDBJ whole genome shotgun (WGS) entry which is preliminary data.</text>
</comment>
<dbReference type="Pfam" id="PF00494">
    <property type="entry name" value="SQS_PSY"/>
    <property type="match status" value="1"/>
</dbReference>
<gene>
    <name evidence="3" type="ORF">MUN33_10335</name>
</gene>
<accession>A0A9X1WHG1</accession>
<keyword evidence="4" id="KW-1185">Reference proteome</keyword>
<dbReference type="EMBL" id="JALIEA010000016">
    <property type="protein sequence ID" value="MCJ7859104.1"/>
    <property type="molecule type" value="Genomic_DNA"/>
</dbReference>
<reference evidence="3" key="1">
    <citation type="submission" date="2022-04" db="EMBL/GenBank/DDBJ databases">
        <title>Corynebacterium kalidii LD5P10.</title>
        <authorList>
            <person name="Sun J.Q."/>
        </authorList>
    </citation>
    <scope>NUCLEOTIDE SEQUENCE</scope>
    <source>
        <strain evidence="3">LD5P10</strain>
    </source>
</reference>
<dbReference type="Proteomes" id="UP001139207">
    <property type="component" value="Unassembled WGS sequence"/>
</dbReference>
<dbReference type="PROSITE" id="PS01045">
    <property type="entry name" value="SQUALEN_PHYTOEN_SYN_2"/>
    <property type="match status" value="1"/>
</dbReference>
<dbReference type="InterPro" id="IPR008949">
    <property type="entry name" value="Isoprenoid_synthase_dom_sf"/>
</dbReference>
<dbReference type="GO" id="GO:0004311">
    <property type="term" value="F:geranylgeranyl diphosphate synthase activity"/>
    <property type="evidence" value="ECO:0007669"/>
    <property type="project" value="InterPro"/>
</dbReference>
<organism evidence="3 4">
    <name type="scientific">Corynebacterium kalidii</name>
    <dbReference type="NCBI Taxonomy" id="2931982"/>
    <lineage>
        <taxon>Bacteria</taxon>
        <taxon>Bacillati</taxon>
        <taxon>Actinomycetota</taxon>
        <taxon>Actinomycetes</taxon>
        <taxon>Mycobacteriales</taxon>
        <taxon>Corynebacteriaceae</taxon>
        <taxon>Corynebacterium</taxon>
    </lineage>
</organism>
<dbReference type="InterPro" id="IPR002060">
    <property type="entry name" value="Squ/phyt_synthse"/>
</dbReference>